<organism evidence="2 3">
    <name type="scientific">Curtobacterium citreum</name>
    <dbReference type="NCBI Taxonomy" id="2036"/>
    <lineage>
        <taxon>Bacteria</taxon>
        <taxon>Bacillati</taxon>
        <taxon>Actinomycetota</taxon>
        <taxon>Actinomycetes</taxon>
        <taxon>Micrococcales</taxon>
        <taxon>Microbacteriaceae</taxon>
        <taxon>Curtobacterium</taxon>
    </lineage>
</organism>
<reference evidence="2 3" key="1">
    <citation type="submission" date="2024-03" db="EMBL/GenBank/DDBJ databases">
        <title>Whole genomes of four grape xylem sap localized bacterial endophytes.</title>
        <authorList>
            <person name="Kumar G."/>
            <person name="Savka M.A."/>
        </authorList>
    </citation>
    <scope>NUCLEOTIDE SEQUENCE [LARGE SCALE GENOMIC DNA]</scope>
    <source>
        <strain evidence="2 3">RIT_GXS8</strain>
    </source>
</reference>
<evidence type="ECO:0000313" key="2">
    <source>
        <dbReference type="EMBL" id="MEK0170832.1"/>
    </source>
</evidence>
<keyword evidence="3" id="KW-1185">Reference proteome</keyword>
<keyword evidence="1" id="KW-0812">Transmembrane</keyword>
<keyword evidence="1" id="KW-0472">Membrane</keyword>
<dbReference type="RefSeq" id="WP_148061774.1">
    <property type="nucleotide sequence ID" value="NZ_JBBKAP010000063.1"/>
</dbReference>
<dbReference type="EMBL" id="JBBLYY010000031">
    <property type="protein sequence ID" value="MEK0170832.1"/>
    <property type="molecule type" value="Genomic_DNA"/>
</dbReference>
<comment type="caution">
    <text evidence="2">The sequence shown here is derived from an EMBL/GenBank/DDBJ whole genome shotgun (WGS) entry which is preliminary data.</text>
</comment>
<proteinExistence type="predicted"/>
<gene>
    <name evidence="2" type="ORF">WMN62_05050</name>
</gene>
<sequence length="69" mass="6904">MGEPRDMDELLAQAERVDAAPHTTRRAVGLATALVAAGAAAAIVATGSARGILAAILWLITLGGSPPLD</sequence>
<protein>
    <submittedName>
        <fullName evidence="2">Uncharacterized protein</fullName>
    </submittedName>
</protein>
<name>A0ABU8Y7W9_9MICO</name>
<evidence type="ECO:0000313" key="3">
    <source>
        <dbReference type="Proteomes" id="UP001370299"/>
    </source>
</evidence>
<accession>A0ABU8Y7W9</accession>
<evidence type="ECO:0000256" key="1">
    <source>
        <dbReference type="SAM" id="Phobius"/>
    </source>
</evidence>
<keyword evidence="1" id="KW-1133">Transmembrane helix</keyword>
<feature type="transmembrane region" description="Helical" evidence="1">
    <location>
        <begin position="33"/>
        <end position="60"/>
    </location>
</feature>
<dbReference type="Proteomes" id="UP001370299">
    <property type="component" value="Unassembled WGS sequence"/>
</dbReference>